<keyword evidence="3" id="KW-0547">Nucleotide-binding</keyword>
<proteinExistence type="predicted"/>
<keyword evidence="7" id="KW-1185">Reference proteome</keyword>
<keyword evidence="4 6" id="KW-0067">ATP-binding</keyword>
<dbReference type="Gene3D" id="3.40.50.300">
    <property type="entry name" value="P-loop containing nucleotide triphosphate hydrolases"/>
    <property type="match status" value="1"/>
</dbReference>
<dbReference type="PROSITE" id="PS50893">
    <property type="entry name" value="ABC_TRANSPORTER_2"/>
    <property type="match status" value="1"/>
</dbReference>
<feature type="domain" description="ABC transporter" evidence="5">
    <location>
        <begin position="7"/>
        <end position="257"/>
    </location>
</feature>
<dbReference type="SUPFAM" id="SSF52540">
    <property type="entry name" value="P-loop containing nucleoside triphosphate hydrolases"/>
    <property type="match status" value="1"/>
</dbReference>
<gene>
    <name evidence="6" type="ORF">ACFSKO_19845</name>
</gene>
<dbReference type="InterPro" id="IPR017871">
    <property type="entry name" value="ABC_transporter-like_CS"/>
</dbReference>
<dbReference type="RefSeq" id="WP_380254949.1">
    <property type="nucleotide sequence ID" value="NZ_JBHUII010000013.1"/>
</dbReference>
<evidence type="ECO:0000259" key="5">
    <source>
        <dbReference type="PROSITE" id="PS50893"/>
    </source>
</evidence>
<dbReference type="NCBIfam" id="NF008453">
    <property type="entry name" value="PRK11308.1"/>
    <property type="match status" value="1"/>
</dbReference>
<name>A0ABW5BQL0_9PROT</name>
<dbReference type="InterPro" id="IPR003439">
    <property type="entry name" value="ABC_transporter-like_ATP-bd"/>
</dbReference>
<dbReference type="Pfam" id="PF00005">
    <property type="entry name" value="ABC_tran"/>
    <property type="match status" value="1"/>
</dbReference>
<evidence type="ECO:0000256" key="4">
    <source>
        <dbReference type="ARBA" id="ARBA00022840"/>
    </source>
</evidence>
<dbReference type="PROSITE" id="PS00211">
    <property type="entry name" value="ABC_TRANSPORTER_1"/>
    <property type="match status" value="1"/>
</dbReference>
<evidence type="ECO:0000313" key="6">
    <source>
        <dbReference type="EMBL" id="MFD2207874.1"/>
    </source>
</evidence>
<dbReference type="PANTHER" id="PTHR43776">
    <property type="entry name" value="TRANSPORT ATP-BINDING PROTEIN"/>
    <property type="match status" value="1"/>
</dbReference>
<dbReference type="GO" id="GO:0005524">
    <property type="term" value="F:ATP binding"/>
    <property type="evidence" value="ECO:0007669"/>
    <property type="project" value="UniProtKB-KW"/>
</dbReference>
<dbReference type="Pfam" id="PF08352">
    <property type="entry name" value="oligo_HPY"/>
    <property type="match status" value="1"/>
</dbReference>
<dbReference type="InterPro" id="IPR013563">
    <property type="entry name" value="Oligopep_ABC_C"/>
</dbReference>
<dbReference type="SMART" id="SM00382">
    <property type="entry name" value="AAA"/>
    <property type="match status" value="1"/>
</dbReference>
<evidence type="ECO:0000313" key="7">
    <source>
        <dbReference type="Proteomes" id="UP001597294"/>
    </source>
</evidence>
<comment type="caution">
    <text evidence="6">The sequence shown here is derived from an EMBL/GenBank/DDBJ whole genome shotgun (WGS) entry which is preliminary data.</text>
</comment>
<evidence type="ECO:0000256" key="2">
    <source>
        <dbReference type="ARBA" id="ARBA00022448"/>
    </source>
</evidence>
<evidence type="ECO:0000256" key="1">
    <source>
        <dbReference type="ARBA" id="ARBA00004417"/>
    </source>
</evidence>
<dbReference type="PANTHER" id="PTHR43776:SF6">
    <property type="entry name" value="DIPEPTIDE TRANSPORT ATP-BINDING PROTEIN DPPF"/>
    <property type="match status" value="1"/>
</dbReference>
<dbReference type="EMBL" id="JBHUII010000013">
    <property type="protein sequence ID" value="MFD2207874.1"/>
    <property type="molecule type" value="Genomic_DNA"/>
</dbReference>
<dbReference type="CDD" id="cd03257">
    <property type="entry name" value="ABC_NikE_OppD_transporters"/>
    <property type="match status" value="1"/>
</dbReference>
<dbReference type="InterPro" id="IPR003593">
    <property type="entry name" value="AAA+_ATPase"/>
</dbReference>
<dbReference type="NCBIfam" id="TIGR01727">
    <property type="entry name" value="oligo_HPY"/>
    <property type="match status" value="1"/>
</dbReference>
<reference evidence="7" key="1">
    <citation type="journal article" date="2019" name="Int. J. Syst. Evol. Microbiol.">
        <title>The Global Catalogue of Microorganisms (GCM) 10K type strain sequencing project: providing services to taxonomists for standard genome sequencing and annotation.</title>
        <authorList>
            <consortium name="The Broad Institute Genomics Platform"/>
            <consortium name="The Broad Institute Genome Sequencing Center for Infectious Disease"/>
            <person name="Wu L."/>
            <person name="Ma J."/>
        </authorList>
    </citation>
    <scope>NUCLEOTIDE SEQUENCE [LARGE SCALE GENOMIC DNA]</scope>
    <source>
        <strain evidence="7">CGMCC 4.7192</strain>
    </source>
</reference>
<keyword evidence="2" id="KW-0813">Transport</keyword>
<accession>A0ABW5BQL0</accession>
<evidence type="ECO:0000256" key="3">
    <source>
        <dbReference type="ARBA" id="ARBA00022741"/>
    </source>
</evidence>
<sequence>MGVEKVLKANNLKRYYEVKGGLFSKGGTVKALDGASFQLEAGKTLAVVGESGCGKSTLARLVTLIEKPTEGELVLGGMDISSVHTKEEKVSLRQMVQIVFQDPYGSLNPRQKVSAILAEPLKINTNMSASERRDEVLSMMSRVGLRPEQADRYPHMFSGGQRQRIAVARALMLRPKIVILDEPVSALDVSIQAQVLNLLTELQEEMNLAYLFISHDLSVVKHIADDVLVMYLGQPVEHGSRDEIFNNPQHPYTKALLSATPVADPNRKKERIKLVGELPSPLNPPTGCSFHPRCPLANDRCKAERPILSSTSSALVSCHAVEEGRS</sequence>
<comment type="subcellular location">
    <subcellularLocation>
        <location evidence="1">Cell inner membrane</location>
        <topology evidence="1">Peripheral membrane protein</topology>
    </subcellularLocation>
</comment>
<organism evidence="6 7">
    <name type="scientific">Kiloniella antarctica</name>
    <dbReference type="NCBI Taxonomy" id="1550907"/>
    <lineage>
        <taxon>Bacteria</taxon>
        <taxon>Pseudomonadati</taxon>
        <taxon>Pseudomonadota</taxon>
        <taxon>Alphaproteobacteria</taxon>
        <taxon>Rhodospirillales</taxon>
        <taxon>Kiloniellaceae</taxon>
        <taxon>Kiloniella</taxon>
    </lineage>
</organism>
<dbReference type="InterPro" id="IPR050319">
    <property type="entry name" value="ABC_transp_ATP-bind"/>
</dbReference>
<dbReference type="Proteomes" id="UP001597294">
    <property type="component" value="Unassembled WGS sequence"/>
</dbReference>
<dbReference type="InterPro" id="IPR027417">
    <property type="entry name" value="P-loop_NTPase"/>
</dbReference>
<protein>
    <submittedName>
        <fullName evidence="6">Peptide ABC transporter ATP-binding protein</fullName>
    </submittedName>
</protein>